<feature type="transmembrane region" description="Helical" evidence="1">
    <location>
        <begin position="246"/>
        <end position="271"/>
    </location>
</feature>
<sequence length="352" mass="37234">WRALLSRRAIGGRPLRVTAALLIRVILAIVHAVALPPVWNAPIVVALEHPIVTALSGPNVDAGFLRGRIFRAVAGAAGIDRGTVLLVAAILAVRLAIAVPRFVDALAVADAREHPRFAFVAAAVPLVRTVGAIDLRVTAPLIRQAQARRVTPEFVGLALDARRIFLPTVLLVGAVAAIVFAVAHPARLDAVPVVAREFVCLAVRRLAVLLVASVLAVIIEVAHEVLGDAVTVHLAREHVRRAGRFVCRASFLVAVILAVIIAIASVTQWHAQRVGAIEKLRAAGLTGPSASILLLSRSSRTGAPLSDHFHAVRTEARVRVLRPSDAHVRAAVLAGAPVCACLDRVAVHLHVH</sequence>
<dbReference type="Proteomes" id="UP000075880">
    <property type="component" value="Unassembled WGS sequence"/>
</dbReference>
<keyword evidence="1" id="KW-0472">Membrane</keyword>
<keyword evidence="3" id="KW-1185">Reference proteome</keyword>
<feature type="transmembrane region" description="Helical" evidence="1">
    <location>
        <begin position="21"/>
        <end position="39"/>
    </location>
</feature>
<evidence type="ECO:0000256" key="1">
    <source>
        <dbReference type="SAM" id="Phobius"/>
    </source>
</evidence>
<organism evidence="2 3">
    <name type="scientific">Anopheles atroparvus</name>
    <name type="common">European mosquito</name>
    <dbReference type="NCBI Taxonomy" id="41427"/>
    <lineage>
        <taxon>Eukaryota</taxon>
        <taxon>Metazoa</taxon>
        <taxon>Ecdysozoa</taxon>
        <taxon>Arthropoda</taxon>
        <taxon>Hexapoda</taxon>
        <taxon>Insecta</taxon>
        <taxon>Pterygota</taxon>
        <taxon>Neoptera</taxon>
        <taxon>Endopterygota</taxon>
        <taxon>Diptera</taxon>
        <taxon>Nematocera</taxon>
        <taxon>Culicoidea</taxon>
        <taxon>Culicidae</taxon>
        <taxon>Anophelinae</taxon>
        <taxon>Anopheles</taxon>
    </lineage>
</organism>
<reference evidence="2" key="1">
    <citation type="submission" date="2024-04" db="UniProtKB">
        <authorList>
            <consortium name="EnsemblMetazoa"/>
        </authorList>
    </citation>
    <scope>IDENTIFICATION</scope>
    <source>
        <strain evidence="2">EBRO</strain>
    </source>
</reference>
<dbReference type="AlphaFoldDB" id="A0AAG5DR90"/>
<evidence type="ECO:0000313" key="2">
    <source>
        <dbReference type="EnsemblMetazoa" id="ENSAATROPP013807"/>
    </source>
</evidence>
<keyword evidence="1" id="KW-0812">Transmembrane</keyword>
<evidence type="ECO:0000313" key="3">
    <source>
        <dbReference type="Proteomes" id="UP000075880"/>
    </source>
</evidence>
<name>A0AAG5DR90_ANOAO</name>
<feature type="transmembrane region" description="Helical" evidence="1">
    <location>
        <begin position="206"/>
        <end position="226"/>
    </location>
</feature>
<feature type="transmembrane region" description="Helical" evidence="1">
    <location>
        <begin position="164"/>
        <end position="186"/>
    </location>
</feature>
<keyword evidence="1" id="KW-1133">Transmembrane helix</keyword>
<protein>
    <submittedName>
        <fullName evidence="2">Uncharacterized protein</fullName>
    </submittedName>
</protein>
<accession>A0AAG5DR90</accession>
<proteinExistence type="predicted"/>
<dbReference type="EnsemblMetazoa" id="ENSAATROPT015371">
    <property type="protein sequence ID" value="ENSAATROPP013807"/>
    <property type="gene ID" value="ENSAATROPG012508"/>
</dbReference>